<dbReference type="EMBL" id="FNYQ01000005">
    <property type="protein sequence ID" value="SEI48455.1"/>
    <property type="molecule type" value="Genomic_DNA"/>
</dbReference>
<evidence type="ECO:0000313" key="3">
    <source>
        <dbReference type="Proteomes" id="UP000199250"/>
    </source>
</evidence>
<dbReference type="Proteomes" id="UP000199250">
    <property type="component" value="Unassembled WGS sequence"/>
</dbReference>
<protein>
    <submittedName>
        <fullName evidence="2">Uncharacterized protein</fullName>
    </submittedName>
</protein>
<dbReference type="AlphaFoldDB" id="A0A1H6RA19"/>
<reference evidence="2 3" key="1">
    <citation type="submission" date="2016-10" db="EMBL/GenBank/DDBJ databases">
        <authorList>
            <person name="de Groot N.N."/>
        </authorList>
    </citation>
    <scope>NUCLEOTIDE SEQUENCE [LARGE SCALE GENOMIC DNA]</scope>
    <source>
        <strain evidence="2 3">DSM 373</strain>
    </source>
</reference>
<gene>
    <name evidence="2" type="ORF">SAMN04244572_00501</name>
</gene>
<evidence type="ECO:0000256" key="1">
    <source>
        <dbReference type="SAM" id="MobiDB-lite"/>
    </source>
</evidence>
<feature type="compositionally biased region" description="Basic residues" evidence="1">
    <location>
        <begin position="1"/>
        <end position="16"/>
    </location>
</feature>
<proteinExistence type="predicted"/>
<evidence type="ECO:0000313" key="2">
    <source>
        <dbReference type="EMBL" id="SEI48455.1"/>
    </source>
</evidence>
<sequence>MPAKKKPTTKGRPGKKSRLDDISKHLEQALTSGANAVVSCSDDPWMVSDRKFFEANPSRSYRLRRVIQGELATMRHVTQGEFAGSPTHVLVQQVAPGFRSRQFLNCEGFPDGIAGWDTLLALLWSAMREGRPFDLMGLIERARVIDHAAGKGRQQ</sequence>
<organism evidence="2 3">
    <name type="scientific">Azotobacter beijerinckii</name>
    <dbReference type="NCBI Taxonomy" id="170623"/>
    <lineage>
        <taxon>Bacteria</taxon>
        <taxon>Pseudomonadati</taxon>
        <taxon>Pseudomonadota</taxon>
        <taxon>Gammaproteobacteria</taxon>
        <taxon>Pseudomonadales</taxon>
        <taxon>Pseudomonadaceae</taxon>
        <taxon>Azotobacter</taxon>
    </lineage>
</organism>
<name>A0A1H6RA19_9GAMM</name>
<accession>A0A1H6RA19</accession>
<dbReference type="RefSeq" id="WP_090729670.1">
    <property type="nucleotide sequence ID" value="NZ_FNYQ01000005.1"/>
</dbReference>
<feature type="region of interest" description="Disordered" evidence="1">
    <location>
        <begin position="1"/>
        <end position="20"/>
    </location>
</feature>